<evidence type="ECO:0000256" key="8">
    <source>
        <dbReference type="ARBA" id="ARBA00023157"/>
    </source>
</evidence>
<dbReference type="InterPro" id="IPR009003">
    <property type="entry name" value="Peptidase_S1_PA"/>
</dbReference>
<gene>
    <name evidence="13" type="primary">Dyak\GE10381</name>
    <name evidence="13" type="synonym">dyak_GLEANR_10310</name>
    <name evidence="13" type="synonym">GE10381</name>
    <name evidence="13" type="ORF">Dyak_GE10381</name>
</gene>
<dbReference type="GO" id="GO:0005576">
    <property type="term" value="C:extracellular region"/>
    <property type="evidence" value="ECO:0007669"/>
    <property type="project" value="UniProtKB-SubCell"/>
</dbReference>
<dbReference type="GO" id="GO:0004252">
    <property type="term" value="F:serine-type endopeptidase activity"/>
    <property type="evidence" value="ECO:0007669"/>
    <property type="project" value="UniProtKB-UniRule"/>
</dbReference>
<evidence type="ECO:0000256" key="2">
    <source>
        <dbReference type="ARBA" id="ARBA00022723"/>
    </source>
</evidence>
<dbReference type="OrthoDB" id="7834704at2759"/>
<keyword evidence="7" id="KW-0865">Zymogen</keyword>
<dbReference type="MEROPS" id="S01.A57"/>
<dbReference type="PROSITE" id="PS00134">
    <property type="entry name" value="TRYPSIN_HIS"/>
    <property type="match status" value="1"/>
</dbReference>
<dbReference type="PRINTS" id="PR00722">
    <property type="entry name" value="CHYMOTRYPSIN"/>
</dbReference>
<dbReference type="Gene3D" id="2.40.10.10">
    <property type="entry name" value="Trypsin-like serine proteases"/>
    <property type="match status" value="2"/>
</dbReference>
<evidence type="ECO:0000256" key="9">
    <source>
        <dbReference type="ARBA" id="ARBA00023180"/>
    </source>
</evidence>
<evidence type="ECO:0000256" key="4">
    <source>
        <dbReference type="ARBA" id="ARBA00022801"/>
    </source>
</evidence>
<dbReference type="InterPro" id="IPR022700">
    <property type="entry name" value="CLIP"/>
</dbReference>
<dbReference type="GO" id="GO:0006508">
    <property type="term" value="P:proteolysis"/>
    <property type="evidence" value="ECO:0007669"/>
    <property type="project" value="UniProtKB-KW"/>
</dbReference>
<reference evidence="13 14" key="1">
    <citation type="journal article" date="2007" name="Nature">
        <title>Evolution of genes and genomes on the Drosophila phylogeny.</title>
        <authorList>
            <consortium name="Drosophila 12 Genomes Consortium"/>
            <person name="Clark A.G."/>
            <person name="Eisen M.B."/>
            <person name="Smith D.R."/>
            <person name="Bergman C.M."/>
            <person name="Oliver B."/>
            <person name="Markow T.A."/>
            <person name="Kaufman T.C."/>
            <person name="Kellis M."/>
            <person name="Gelbart W."/>
            <person name="Iyer V.N."/>
            <person name="Pollard D.A."/>
            <person name="Sackton T.B."/>
            <person name="Larracuente A.M."/>
            <person name="Singh N.D."/>
            <person name="Abad J.P."/>
            <person name="Abt D.N."/>
            <person name="Adryan B."/>
            <person name="Aguade M."/>
            <person name="Akashi H."/>
            <person name="Anderson W.W."/>
            <person name="Aquadro C.F."/>
            <person name="Ardell D.H."/>
            <person name="Arguello R."/>
            <person name="Artieri C.G."/>
            <person name="Barbash D.A."/>
            <person name="Barker D."/>
            <person name="Barsanti P."/>
            <person name="Batterham P."/>
            <person name="Batzoglou S."/>
            <person name="Begun D."/>
            <person name="Bhutkar A."/>
            <person name="Blanco E."/>
            <person name="Bosak S.A."/>
            <person name="Bradley R.K."/>
            <person name="Brand A.D."/>
            <person name="Brent M.R."/>
            <person name="Brooks A.N."/>
            <person name="Brown R.H."/>
            <person name="Butlin R.K."/>
            <person name="Caggese C."/>
            <person name="Calvi B.R."/>
            <person name="Bernardo de Carvalho A."/>
            <person name="Caspi A."/>
            <person name="Castrezana S."/>
            <person name="Celniker S.E."/>
            <person name="Chang J.L."/>
            <person name="Chapple C."/>
            <person name="Chatterji S."/>
            <person name="Chinwalla A."/>
            <person name="Civetta A."/>
            <person name="Clifton S.W."/>
            <person name="Comeron J.M."/>
            <person name="Costello J.C."/>
            <person name="Coyne J.A."/>
            <person name="Daub J."/>
            <person name="David R.G."/>
            <person name="Delcher A.L."/>
            <person name="Delehaunty K."/>
            <person name="Do C.B."/>
            <person name="Ebling H."/>
            <person name="Edwards K."/>
            <person name="Eickbush T."/>
            <person name="Evans J.D."/>
            <person name="Filipski A."/>
            <person name="Findeiss S."/>
            <person name="Freyhult E."/>
            <person name="Fulton L."/>
            <person name="Fulton R."/>
            <person name="Garcia A.C."/>
            <person name="Gardiner A."/>
            <person name="Garfield D.A."/>
            <person name="Garvin B.E."/>
            <person name="Gibson G."/>
            <person name="Gilbert D."/>
            <person name="Gnerre S."/>
            <person name="Godfrey J."/>
            <person name="Good R."/>
            <person name="Gotea V."/>
            <person name="Gravely B."/>
            <person name="Greenberg A.J."/>
            <person name="Griffiths-Jones S."/>
            <person name="Gross S."/>
            <person name="Guigo R."/>
            <person name="Gustafson E.A."/>
            <person name="Haerty W."/>
            <person name="Hahn M.W."/>
            <person name="Halligan D.L."/>
            <person name="Halpern A.L."/>
            <person name="Halter G.M."/>
            <person name="Han M.V."/>
            <person name="Heger A."/>
            <person name="Hillier L."/>
            <person name="Hinrichs A.S."/>
            <person name="Holmes I."/>
            <person name="Hoskins R.A."/>
            <person name="Hubisz M.J."/>
            <person name="Hultmark D."/>
            <person name="Huntley M.A."/>
            <person name="Jaffe D.B."/>
            <person name="Jagadeeshan S."/>
            <person name="Jeck W.R."/>
            <person name="Johnson J."/>
            <person name="Jones C.D."/>
            <person name="Jordan W.C."/>
            <person name="Karpen G.H."/>
            <person name="Kataoka E."/>
            <person name="Keightley P.D."/>
            <person name="Kheradpour P."/>
            <person name="Kirkness E.F."/>
            <person name="Koerich L.B."/>
            <person name="Kristiansen K."/>
            <person name="Kudrna D."/>
            <person name="Kulathinal R.J."/>
            <person name="Kumar S."/>
            <person name="Kwok R."/>
            <person name="Lander E."/>
            <person name="Langley C.H."/>
            <person name="Lapoint R."/>
            <person name="Lazzaro B.P."/>
            <person name="Lee S.J."/>
            <person name="Levesque L."/>
            <person name="Li R."/>
            <person name="Lin C.F."/>
            <person name="Lin M.F."/>
            <person name="Lindblad-Toh K."/>
            <person name="Llopart A."/>
            <person name="Long M."/>
            <person name="Low L."/>
            <person name="Lozovsky E."/>
            <person name="Lu J."/>
            <person name="Luo M."/>
            <person name="Machado C.A."/>
            <person name="Makalowski W."/>
            <person name="Marzo M."/>
            <person name="Matsuda M."/>
            <person name="Matzkin L."/>
            <person name="McAllister B."/>
            <person name="McBride C.S."/>
            <person name="McKernan B."/>
            <person name="McKernan K."/>
            <person name="Mendez-Lago M."/>
            <person name="Minx P."/>
            <person name="Mollenhauer M.U."/>
            <person name="Montooth K."/>
            <person name="Mount S.M."/>
            <person name="Mu X."/>
            <person name="Myers E."/>
            <person name="Negre B."/>
            <person name="Newfeld S."/>
            <person name="Nielsen R."/>
            <person name="Noor M.A."/>
            <person name="O'Grady P."/>
            <person name="Pachter L."/>
            <person name="Papaceit M."/>
            <person name="Parisi M.J."/>
            <person name="Parisi M."/>
            <person name="Parts L."/>
            <person name="Pedersen J.S."/>
            <person name="Pesole G."/>
            <person name="Phillippy A.M."/>
            <person name="Ponting C.P."/>
            <person name="Pop M."/>
            <person name="Porcelli D."/>
            <person name="Powell J.R."/>
            <person name="Prohaska S."/>
            <person name="Pruitt K."/>
            <person name="Puig M."/>
            <person name="Quesneville H."/>
            <person name="Ram K.R."/>
            <person name="Rand D."/>
            <person name="Rasmussen M.D."/>
            <person name="Reed L.K."/>
            <person name="Reenan R."/>
            <person name="Reily A."/>
            <person name="Remington K.A."/>
            <person name="Rieger T.T."/>
            <person name="Ritchie M.G."/>
            <person name="Robin C."/>
            <person name="Rogers Y.H."/>
            <person name="Rohde C."/>
            <person name="Rozas J."/>
            <person name="Rubenfield M.J."/>
            <person name="Ruiz A."/>
            <person name="Russo S."/>
            <person name="Salzberg S.L."/>
            <person name="Sanchez-Gracia A."/>
            <person name="Saranga D.J."/>
            <person name="Sato H."/>
            <person name="Schaeffer S.W."/>
            <person name="Schatz M.C."/>
            <person name="Schlenke T."/>
            <person name="Schwartz R."/>
            <person name="Segarra C."/>
            <person name="Singh R.S."/>
            <person name="Sirot L."/>
            <person name="Sirota M."/>
            <person name="Sisneros N.B."/>
            <person name="Smith C.D."/>
            <person name="Smith T.F."/>
            <person name="Spieth J."/>
            <person name="Stage D.E."/>
            <person name="Stark A."/>
            <person name="Stephan W."/>
            <person name="Strausberg R.L."/>
            <person name="Strempel S."/>
            <person name="Sturgill D."/>
            <person name="Sutton G."/>
            <person name="Sutton G.G."/>
            <person name="Tao W."/>
            <person name="Teichmann S."/>
            <person name="Tobari Y.N."/>
            <person name="Tomimura Y."/>
            <person name="Tsolas J.M."/>
            <person name="Valente V.L."/>
            <person name="Venter E."/>
            <person name="Venter J.C."/>
            <person name="Vicario S."/>
            <person name="Vieira F.G."/>
            <person name="Vilella A.J."/>
            <person name="Villasante A."/>
            <person name="Walenz B."/>
            <person name="Wang J."/>
            <person name="Wasserman M."/>
            <person name="Watts T."/>
            <person name="Wilson D."/>
            <person name="Wilson R.K."/>
            <person name="Wing R.A."/>
            <person name="Wolfner M.F."/>
            <person name="Wong A."/>
            <person name="Wong G.K."/>
            <person name="Wu C.I."/>
            <person name="Wu G."/>
            <person name="Yamamoto D."/>
            <person name="Yang H.P."/>
            <person name="Yang S.P."/>
            <person name="Yorke J.A."/>
            <person name="Yoshida K."/>
            <person name="Zdobnov E."/>
            <person name="Zhang P."/>
            <person name="Zhang Y."/>
            <person name="Zimin A.V."/>
            <person name="Baldwin J."/>
            <person name="Abdouelleil A."/>
            <person name="Abdulkadir J."/>
            <person name="Abebe A."/>
            <person name="Abera B."/>
            <person name="Abreu J."/>
            <person name="Acer S.C."/>
            <person name="Aftuck L."/>
            <person name="Alexander A."/>
            <person name="An P."/>
            <person name="Anderson E."/>
            <person name="Anderson S."/>
            <person name="Arachi H."/>
            <person name="Azer M."/>
            <person name="Bachantsang P."/>
            <person name="Barry A."/>
            <person name="Bayul T."/>
            <person name="Berlin A."/>
            <person name="Bessette D."/>
            <person name="Bloom T."/>
            <person name="Blye J."/>
            <person name="Boguslavskiy L."/>
            <person name="Bonnet C."/>
            <person name="Boukhgalter B."/>
            <person name="Bourzgui I."/>
            <person name="Brown A."/>
            <person name="Cahill P."/>
            <person name="Channer S."/>
            <person name="Cheshatsang Y."/>
            <person name="Chuda L."/>
            <person name="Citroen M."/>
            <person name="Collymore A."/>
            <person name="Cooke P."/>
            <person name="Costello M."/>
            <person name="D'Aco K."/>
            <person name="Daza R."/>
            <person name="De Haan G."/>
            <person name="DeGray S."/>
            <person name="DeMaso C."/>
            <person name="Dhargay N."/>
            <person name="Dooley K."/>
            <person name="Dooley E."/>
            <person name="Doricent M."/>
            <person name="Dorje P."/>
            <person name="Dorjee K."/>
            <person name="Dupes A."/>
            <person name="Elong R."/>
            <person name="Falk J."/>
            <person name="Farina A."/>
            <person name="Faro S."/>
            <person name="Ferguson D."/>
            <person name="Fisher S."/>
            <person name="Foley C.D."/>
            <person name="Franke A."/>
            <person name="Friedrich D."/>
            <person name="Gadbois L."/>
            <person name="Gearin G."/>
            <person name="Gearin C.R."/>
            <person name="Giannoukos G."/>
            <person name="Goode T."/>
            <person name="Graham J."/>
            <person name="Grandbois E."/>
            <person name="Grewal S."/>
            <person name="Gyaltsen K."/>
            <person name="Hafez N."/>
            <person name="Hagos B."/>
            <person name="Hall J."/>
            <person name="Henson C."/>
            <person name="Hollinger A."/>
            <person name="Honan T."/>
            <person name="Huard M.D."/>
            <person name="Hughes L."/>
            <person name="Hurhula B."/>
            <person name="Husby M.E."/>
            <person name="Kamat A."/>
            <person name="Kanga B."/>
            <person name="Kashin S."/>
            <person name="Khazanovich D."/>
            <person name="Kisner P."/>
            <person name="Lance K."/>
            <person name="Lara M."/>
            <person name="Lee W."/>
            <person name="Lennon N."/>
            <person name="Letendre F."/>
            <person name="LeVine R."/>
            <person name="Lipovsky A."/>
            <person name="Liu X."/>
            <person name="Liu J."/>
            <person name="Liu S."/>
            <person name="Lokyitsang T."/>
            <person name="Lokyitsang Y."/>
            <person name="Lubonja R."/>
            <person name="Lui A."/>
            <person name="MacDonald P."/>
            <person name="Magnisalis V."/>
            <person name="Maru K."/>
            <person name="Matthews C."/>
            <person name="McCusker W."/>
            <person name="McDonough S."/>
            <person name="Mehta T."/>
            <person name="Meldrim J."/>
            <person name="Meneus L."/>
            <person name="Mihai O."/>
            <person name="Mihalev A."/>
            <person name="Mihova T."/>
            <person name="Mittelman R."/>
            <person name="Mlenga V."/>
            <person name="Montmayeur A."/>
            <person name="Mulrain L."/>
            <person name="Navidi A."/>
            <person name="Naylor J."/>
            <person name="Negash T."/>
            <person name="Nguyen T."/>
            <person name="Nguyen N."/>
            <person name="Nicol R."/>
            <person name="Norbu C."/>
            <person name="Norbu N."/>
            <person name="Novod N."/>
            <person name="O'Neill B."/>
            <person name="Osman S."/>
            <person name="Markiewicz E."/>
            <person name="Oyono O.L."/>
            <person name="Patti C."/>
            <person name="Phunkhang P."/>
            <person name="Pierre F."/>
            <person name="Priest M."/>
            <person name="Raghuraman S."/>
            <person name="Rege F."/>
            <person name="Reyes R."/>
            <person name="Rise C."/>
            <person name="Rogov P."/>
            <person name="Ross K."/>
            <person name="Ryan E."/>
            <person name="Settipalli S."/>
            <person name="Shea T."/>
            <person name="Sherpa N."/>
            <person name="Shi L."/>
            <person name="Shih D."/>
            <person name="Sparrow T."/>
            <person name="Spaulding J."/>
            <person name="Stalker J."/>
            <person name="Stange-Thomann N."/>
            <person name="Stavropoulos S."/>
            <person name="Stone C."/>
            <person name="Strader C."/>
            <person name="Tesfaye S."/>
            <person name="Thomson T."/>
            <person name="Thoulutsang Y."/>
            <person name="Thoulutsang D."/>
            <person name="Topham K."/>
            <person name="Topping I."/>
            <person name="Tsamla T."/>
            <person name="Vassiliev H."/>
            <person name="Vo A."/>
            <person name="Wangchuk T."/>
            <person name="Wangdi T."/>
            <person name="Weiand M."/>
            <person name="Wilkinson J."/>
            <person name="Wilson A."/>
            <person name="Yadav S."/>
            <person name="Young G."/>
            <person name="Yu Q."/>
            <person name="Zembek L."/>
            <person name="Zhong D."/>
            <person name="Zimmer A."/>
            <person name="Zwirko Z."/>
            <person name="Jaffe D.B."/>
            <person name="Alvarez P."/>
            <person name="Brockman W."/>
            <person name="Butler J."/>
            <person name="Chin C."/>
            <person name="Gnerre S."/>
            <person name="Grabherr M."/>
            <person name="Kleber M."/>
            <person name="Mauceli E."/>
            <person name="MacCallum I."/>
        </authorList>
    </citation>
    <scope>NUCLEOTIDE SEQUENCE [LARGE SCALE GENOMIC DNA]</scope>
    <source>
        <strain evidence="14">Tai18E2 / Tucson 14021-0261.01</strain>
    </source>
</reference>
<keyword evidence="4 11" id="KW-0378">Hydrolase</keyword>
<protein>
    <recommendedName>
        <fullName evidence="11">CLIP domain-containing serine protease</fullName>
        <ecNumber evidence="11">3.4.21.-</ecNumber>
    </recommendedName>
</protein>
<accession>B4PNV4</accession>
<dbReference type="Proteomes" id="UP000002282">
    <property type="component" value="Chromosome 3R"/>
</dbReference>
<dbReference type="SMR" id="B4PNV4"/>
<dbReference type="SMART" id="SM00020">
    <property type="entry name" value="Tryp_SPc"/>
    <property type="match status" value="1"/>
</dbReference>
<comment type="subcellular location">
    <subcellularLocation>
        <location evidence="11">Secreted</location>
    </subcellularLocation>
</comment>
<dbReference type="PANTHER" id="PTHR24258">
    <property type="entry name" value="SERINE PROTEASE-RELATED"/>
    <property type="match status" value="1"/>
</dbReference>
<dbReference type="FunFam" id="2.40.10.10:FF:000028">
    <property type="entry name" value="Serine protease easter"/>
    <property type="match status" value="1"/>
</dbReference>
<dbReference type="SUPFAM" id="SSF50494">
    <property type="entry name" value="Trypsin-like serine proteases"/>
    <property type="match status" value="1"/>
</dbReference>
<dbReference type="InterPro" id="IPR043504">
    <property type="entry name" value="Peptidase_S1_PA_chymotrypsin"/>
</dbReference>
<dbReference type="CDD" id="cd00190">
    <property type="entry name" value="Tryp_SPc"/>
    <property type="match status" value="1"/>
</dbReference>
<dbReference type="EC" id="3.4.21.-" evidence="11"/>
<dbReference type="GO" id="GO:0046872">
    <property type="term" value="F:metal ion binding"/>
    <property type="evidence" value="ECO:0007669"/>
    <property type="project" value="UniProtKB-KW"/>
</dbReference>
<keyword evidence="14" id="KW-1185">Reference proteome</keyword>
<comment type="similarity">
    <text evidence="10 11">Belongs to the peptidase S1 family. CLIP subfamily.</text>
</comment>
<proteinExistence type="inferred from homology"/>
<keyword evidence="5 11" id="KW-0720">Serine protease</keyword>
<dbReference type="EMBL" id="CM000160">
    <property type="protein sequence ID" value="EDW98164.2"/>
    <property type="molecule type" value="Genomic_DNA"/>
</dbReference>
<comment type="domain">
    <text evidence="11">The clip domain consists of 35-55 residues which are 'knitted' together usually by 3 conserved disulfide bonds forming a clip-like compact structure.</text>
</comment>
<dbReference type="AlphaFoldDB" id="B4PNV4"/>
<dbReference type="InterPro" id="IPR038565">
    <property type="entry name" value="CLIP_sf"/>
</dbReference>
<keyword evidence="9" id="KW-0325">Glycoprotein</keyword>
<keyword evidence="11" id="KW-0964">Secreted</keyword>
<keyword evidence="8" id="KW-1015">Disulfide bond</keyword>
<dbReference type="Pfam" id="PF12032">
    <property type="entry name" value="CLIP"/>
    <property type="match status" value="1"/>
</dbReference>
<dbReference type="HOGENOM" id="CLU_006842_0_3_1"/>
<feature type="domain" description="Peptidase S1" evidence="12">
    <location>
        <begin position="106"/>
        <end position="360"/>
    </location>
</feature>
<evidence type="ECO:0000313" key="13">
    <source>
        <dbReference type="EMBL" id="EDW98164.2"/>
    </source>
</evidence>
<evidence type="ECO:0000256" key="7">
    <source>
        <dbReference type="ARBA" id="ARBA00023145"/>
    </source>
</evidence>
<dbReference type="KEGG" id="dya:Dyak_GE10381"/>
<dbReference type="Pfam" id="PF00089">
    <property type="entry name" value="Trypsin"/>
    <property type="match status" value="1"/>
</dbReference>
<keyword evidence="3 11" id="KW-0732">Signal</keyword>
<keyword evidence="1 11" id="KW-0645">Protease</keyword>
<dbReference type="InterPro" id="IPR018114">
    <property type="entry name" value="TRYPSIN_HIS"/>
</dbReference>
<dbReference type="PANTHER" id="PTHR24258:SF144">
    <property type="entry name" value="GH14088P"/>
    <property type="match status" value="1"/>
</dbReference>
<dbReference type="InterPro" id="IPR001314">
    <property type="entry name" value="Peptidase_S1A"/>
</dbReference>
<evidence type="ECO:0000256" key="5">
    <source>
        <dbReference type="ARBA" id="ARBA00022825"/>
    </source>
</evidence>
<evidence type="ECO:0000259" key="12">
    <source>
        <dbReference type="PROSITE" id="PS50240"/>
    </source>
</evidence>
<sequence length="361" mass="39934">MLHGSKVYILALLQAFLLAKLAESAMSSCPRDEKCTRLVSCSPLMRILKPTGMTQAERDVFAHRQCGLDPHGSELLHKIYVCCPELGDVLPSNQSCGPAPPEFLTPSGGHAVLNEYPWLALLLYENRLSLTWDQETSCVGSLINSRYVLTAAHCVTGDYLTHKDLVVKSVRLGEHNKSTNPGCITLDSGHHHCAPPHLQVNVDQVIVHHGFFSMGTTVLNDIALLRLQFPVRYTKQIRPICLVDADTHLQGLRIASWDATGGIQTVIMSTMKERNPYDCLISYPHFHPVSQMCASGERKRDTCVAMSGSPLMGIKERNLHGFFFLAGISTYGQQPCYSPGVPEVYTKTGYFLEWIKANLGP</sequence>
<evidence type="ECO:0000313" key="14">
    <source>
        <dbReference type="Proteomes" id="UP000002282"/>
    </source>
</evidence>
<dbReference type="InterPro" id="IPR001254">
    <property type="entry name" value="Trypsin_dom"/>
</dbReference>
<dbReference type="eggNOG" id="KOG3627">
    <property type="taxonomic scope" value="Eukaryota"/>
</dbReference>
<evidence type="ECO:0000256" key="10">
    <source>
        <dbReference type="ARBA" id="ARBA00024195"/>
    </source>
</evidence>
<evidence type="ECO:0000256" key="11">
    <source>
        <dbReference type="RuleBase" id="RU366078"/>
    </source>
</evidence>
<evidence type="ECO:0000256" key="3">
    <source>
        <dbReference type="ARBA" id="ARBA00022729"/>
    </source>
</evidence>
<organism evidence="13 14">
    <name type="scientific">Drosophila yakuba</name>
    <name type="common">Fruit fly</name>
    <dbReference type="NCBI Taxonomy" id="7245"/>
    <lineage>
        <taxon>Eukaryota</taxon>
        <taxon>Metazoa</taxon>
        <taxon>Ecdysozoa</taxon>
        <taxon>Arthropoda</taxon>
        <taxon>Hexapoda</taxon>
        <taxon>Insecta</taxon>
        <taxon>Pterygota</taxon>
        <taxon>Neoptera</taxon>
        <taxon>Endopterygota</taxon>
        <taxon>Diptera</taxon>
        <taxon>Brachycera</taxon>
        <taxon>Muscomorpha</taxon>
        <taxon>Ephydroidea</taxon>
        <taxon>Drosophilidae</taxon>
        <taxon>Drosophila</taxon>
        <taxon>Sophophora</taxon>
    </lineage>
</organism>
<reference evidence="13 14" key="2">
    <citation type="journal article" date="2007" name="PLoS Biol.">
        <title>Principles of genome evolution in the Drosophila melanogaster species group.</title>
        <authorList>
            <person name="Ranz J.M."/>
            <person name="Maurin D."/>
            <person name="Chan Y.S."/>
            <person name="von Grotthuss M."/>
            <person name="Hillier L.W."/>
            <person name="Roote J."/>
            <person name="Ashburner M."/>
            <person name="Bergman C.M."/>
        </authorList>
    </citation>
    <scope>NUCLEOTIDE SEQUENCE [LARGE SCALE GENOMIC DNA]</scope>
    <source>
        <strain evidence="14">Tai18E2 / Tucson 14021-0261.01</strain>
    </source>
</reference>
<keyword evidence="6" id="KW-0106">Calcium</keyword>
<evidence type="ECO:0000256" key="6">
    <source>
        <dbReference type="ARBA" id="ARBA00022837"/>
    </source>
</evidence>
<dbReference type="Gene3D" id="3.30.1640.30">
    <property type="match status" value="1"/>
</dbReference>
<feature type="signal peptide" evidence="11">
    <location>
        <begin position="1"/>
        <end position="24"/>
    </location>
</feature>
<name>B4PNV4_DROYA</name>
<feature type="chain" id="PRO_5031598824" description="CLIP domain-containing serine protease" evidence="11">
    <location>
        <begin position="25"/>
        <end position="361"/>
    </location>
</feature>
<dbReference type="PROSITE" id="PS50240">
    <property type="entry name" value="TRYPSIN_DOM"/>
    <property type="match status" value="1"/>
</dbReference>
<keyword evidence="2" id="KW-0479">Metal-binding</keyword>
<evidence type="ECO:0000256" key="1">
    <source>
        <dbReference type="ARBA" id="ARBA00022670"/>
    </source>
</evidence>